<dbReference type="GO" id="GO:0020037">
    <property type="term" value="F:heme binding"/>
    <property type="evidence" value="ECO:0007669"/>
    <property type="project" value="TreeGrafter"/>
</dbReference>
<comment type="similarity">
    <text evidence="12">Belongs to the cytochrome b561 family.</text>
</comment>
<dbReference type="PANTHER" id="PTHR30529:SF1">
    <property type="entry name" value="CYTOCHROME B561 HOMOLOG 2"/>
    <property type="match status" value="1"/>
</dbReference>
<evidence type="ECO:0000256" key="13">
    <source>
        <dbReference type="SAM" id="Phobius"/>
    </source>
</evidence>
<feature type="transmembrane region" description="Helical" evidence="13">
    <location>
        <begin position="150"/>
        <end position="170"/>
    </location>
</feature>
<evidence type="ECO:0000256" key="5">
    <source>
        <dbReference type="ARBA" id="ARBA00022617"/>
    </source>
</evidence>
<dbReference type="InterPro" id="IPR052168">
    <property type="entry name" value="Cytochrome_b561_oxidase"/>
</dbReference>
<organism evidence="15 16">
    <name type="scientific">Psittacicella gerlachiana</name>
    <dbReference type="NCBI Taxonomy" id="2028574"/>
    <lineage>
        <taxon>Bacteria</taxon>
        <taxon>Pseudomonadati</taxon>
        <taxon>Pseudomonadota</taxon>
        <taxon>Gammaproteobacteria</taxon>
        <taxon>Pasteurellales</taxon>
        <taxon>Psittacicellaceae</taxon>
        <taxon>Psittacicella</taxon>
    </lineage>
</organism>
<evidence type="ECO:0000256" key="12">
    <source>
        <dbReference type="ARBA" id="ARBA00037975"/>
    </source>
</evidence>
<keyword evidence="10" id="KW-0408">Iron</keyword>
<feature type="domain" description="Cytochrome b561 bacterial/Ni-hydrogenase" evidence="14">
    <location>
        <begin position="9"/>
        <end position="181"/>
    </location>
</feature>
<dbReference type="Pfam" id="PF01292">
    <property type="entry name" value="Ni_hydr_CYTB"/>
    <property type="match status" value="1"/>
</dbReference>
<name>A0A3A1Y1J9_9GAMM</name>
<evidence type="ECO:0000256" key="10">
    <source>
        <dbReference type="ARBA" id="ARBA00023004"/>
    </source>
</evidence>
<dbReference type="GO" id="GO:0005886">
    <property type="term" value="C:plasma membrane"/>
    <property type="evidence" value="ECO:0007669"/>
    <property type="project" value="UniProtKB-SubCell"/>
</dbReference>
<keyword evidence="11 13" id="KW-0472">Membrane</keyword>
<evidence type="ECO:0000256" key="9">
    <source>
        <dbReference type="ARBA" id="ARBA00022989"/>
    </source>
</evidence>
<dbReference type="InterPro" id="IPR016174">
    <property type="entry name" value="Di-haem_cyt_TM"/>
</dbReference>
<comment type="cofactor">
    <cofactor evidence="1">
        <name>heme b</name>
        <dbReference type="ChEBI" id="CHEBI:60344"/>
    </cofactor>
</comment>
<feature type="transmembrane region" description="Helical" evidence="13">
    <location>
        <begin position="89"/>
        <end position="113"/>
    </location>
</feature>
<evidence type="ECO:0000256" key="3">
    <source>
        <dbReference type="ARBA" id="ARBA00022448"/>
    </source>
</evidence>
<keyword evidence="9 13" id="KW-1133">Transmembrane helix</keyword>
<keyword evidence="16" id="KW-1185">Reference proteome</keyword>
<reference evidence="15 16" key="1">
    <citation type="submission" date="2017-08" db="EMBL/GenBank/DDBJ databases">
        <title>Reclassification of Bisgaard taxon 37 and 44.</title>
        <authorList>
            <person name="Christensen H."/>
        </authorList>
    </citation>
    <scope>NUCLEOTIDE SEQUENCE [LARGE SCALE GENOMIC DNA]</scope>
    <source>
        <strain evidence="15 16">EEAB3T1</strain>
    </source>
</reference>
<dbReference type="SUPFAM" id="SSF81342">
    <property type="entry name" value="Transmembrane di-heme cytochromes"/>
    <property type="match status" value="1"/>
</dbReference>
<feature type="transmembrane region" description="Helical" evidence="13">
    <location>
        <begin position="46"/>
        <end position="69"/>
    </location>
</feature>
<keyword evidence="6 13" id="KW-0812">Transmembrane</keyword>
<keyword evidence="4" id="KW-1003">Cell membrane</keyword>
<accession>A0A3A1Y1J9</accession>
<keyword evidence="8" id="KW-0249">Electron transport</keyword>
<feature type="transmembrane region" description="Helical" evidence="13">
    <location>
        <begin position="12"/>
        <end position="34"/>
    </location>
</feature>
<dbReference type="OrthoDB" id="9793784at2"/>
<dbReference type="InterPro" id="IPR011577">
    <property type="entry name" value="Cyt_b561_bac/Ni-Hgenase"/>
</dbReference>
<dbReference type="EMBL" id="NRJF01000248">
    <property type="protein sequence ID" value="RIY32113.1"/>
    <property type="molecule type" value="Genomic_DNA"/>
</dbReference>
<evidence type="ECO:0000256" key="7">
    <source>
        <dbReference type="ARBA" id="ARBA00022723"/>
    </source>
</evidence>
<evidence type="ECO:0000256" key="11">
    <source>
        <dbReference type="ARBA" id="ARBA00023136"/>
    </source>
</evidence>
<keyword evidence="7" id="KW-0479">Metal-binding</keyword>
<evidence type="ECO:0000256" key="6">
    <source>
        <dbReference type="ARBA" id="ARBA00022692"/>
    </source>
</evidence>
<proteinExistence type="inferred from homology"/>
<gene>
    <name evidence="15" type="ORF">CKF59_07185</name>
</gene>
<protein>
    <recommendedName>
        <fullName evidence="14">Cytochrome b561 bacterial/Ni-hydrogenase domain-containing protein</fullName>
    </recommendedName>
</protein>
<evidence type="ECO:0000259" key="14">
    <source>
        <dbReference type="Pfam" id="PF01292"/>
    </source>
</evidence>
<dbReference type="Proteomes" id="UP000265964">
    <property type="component" value="Unassembled WGS sequence"/>
</dbReference>
<dbReference type="AlphaFoldDB" id="A0A3A1Y1J9"/>
<comment type="caution">
    <text evidence="15">The sequence shown here is derived from an EMBL/GenBank/DDBJ whole genome shotgun (WGS) entry which is preliminary data.</text>
</comment>
<evidence type="ECO:0000256" key="2">
    <source>
        <dbReference type="ARBA" id="ARBA00004651"/>
    </source>
</evidence>
<dbReference type="GO" id="GO:0009055">
    <property type="term" value="F:electron transfer activity"/>
    <property type="evidence" value="ECO:0007669"/>
    <property type="project" value="InterPro"/>
</dbReference>
<evidence type="ECO:0000256" key="4">
    <source>
        <dbReference type="ARBA" id="ARBA00022475"/>
    </source>
</evidence>
<dbReference type="GO" id="GO:0046872">
    <property type="term" value="F:metal ion binding"/>
    <property type="evidence" value="ECO:0007669"/>
    <property type="project" value="UniProtKB-KW"/>
</dbReference>
<dbReference type="PANTHER" id="PTHR30529">
    <property type="entry name" value="CYTOCHROME B561"/>
    <property type="match status" value="1"/>
</dbReference>
<dbReference type="GO" id="GO:0022904">
    <property type="term" value="P:respiratory electron transport chain"/>
    <property type="evidence" value="ECO:0007669"/>
    <property type="project" value="InterPro"/>
</dbReference>
<evidence type="ECO:0000256" key="1">
    <source>
        <dbReference type="ARBA" id="ARBA00001970"/>
    </source>
</evidence>
<evidence type="ECO:0000313" key="15">
    <source>
        <dbReference type="EMBL" id="RIY32113.1"/>
    </source>
</evidence>
<keyword evidence="5" id="KW-0349">Heme</keyword>
<sequence>MSMQKTDKYPKIQIQLHWLTFILVMCTYLWVWLAKYVLTPFPGVDHFFWLMHFFFGALVFVFTCIRFVVQKLLQRYIPEVVPAIPKWQYWTATVVKILLVVVYWLIPLAGYLYRCQKGATLDLYVKVFQARCEVDLSSAQMWHAIHVNTAYLALALIAVHSGFVLFNHYVRKNNMLLRMMPKKRGS</sequence>
<comment type="subcellular location">
    <subcellularLocation>
        <location evidence="2">Cell membrane</location>
        <topology evidence="2">Multi-pass membrane protein</topology>
    </subcellularLocation>
</comment>
<keyword evidence="3" id="KW-0813">Transport</keyword>
<evidence type="ECO:0000256" key="8">
    <source>
        <dbReference type="ARBA" id="ARBA00022982"/>
    </source>
</evidence>
<evidence type="ECO:0000313" key="16">
    <source>
        <dbReference type="Proteomes" id="UP000265964"/>
    </source>
</evidence>